<dbReference type="EMBL" id="FLQU01000758">
    <property type="protein sequence ID" value="SBS89554.1"/>
    <property type="molecule type" value="Genomic_DNA"/>
</dbReference>
<accession>A0A1A8WC14</accession>
<reference evidence="3" key="1">
    <citation type="submission" date="2016-05" db="EMBL/GenBank/DDBJ databases">
        <authorList>
            <person name="Naeem Raeece"/>
        </authorList>
    </citation>
    <scope>NUCLEOTIDE SEQUENCE [LARGE SCALE GENOMIC DNA]</scope>
</reference>
<organism evidence="2 3">
    <name type="scientific">Plasmodium ovale curtisi</name>
    <dbReference type="NCBI Taxonomy" id="864141"/>
    <lineage>
        <taxon>Eukaryota</taxon>
        <taxon>Sar</taxon>
        <taxon>Alveolata</taxon>
        <taxon>Apicomplexa</taxon>
        <taxon>Aconoidasida</taxon>
        <taxon>Haemosporida</taxon>
        <taxon>Plasmodiidae</taxon>
        <taxon>Plasmodium</taxon>
        <taxon>Plasmodium (Plasmodium)</taxon>
    </lineage>
</organism>
<dbReference type="Proteomes" id="UP000078560">
    <property type="component" value="Unassembled WGS sequence"/>
</dbReference>
<name>A0A1A8WC14_PLAOA</name>
<feature type="compositionally biased region" description="Polar residues" evidence="1">
    <location>
        <begin position="55"/>
        <end position="69"/>
    </location>
</feature>
<evidence type="ECO:0000313" key="2">
    <source>
        <dbReference type="EMBL" id="SBS89554.1"/>
    </source>
</evidence>
<gene>
    <name evidence="2" type="ORF">POVCU2_0055690</name>
</gene>
<protein>
    <submittedName>
        <fullName evidence="2">Unspecified product</fullName>
    </submittedName>
</protein>
<feature type="compositionally biased region" description="Basic and acidic residues" evidence="1">
    <location>
        <begin position="21"/>
        <end position="51"/>
    </location>
</feature>
<evidence type="ECO:0000313" key="3">
    <source>
        <dbReference type="Proteomes" id="UP000078560"/>
    </source>
</evidence>
<evidence type="ECO:0000256" key="1">
    <source>
        <dbReference type="SAM" id="MobiDB-lite"/>
    </source>
</evidence>
<proteinExistence type="predicted"/>
<sequence>MGEDKAQLDQMMEGQTQSDQMQKDNTENKKIKDEKEKDTNEKDKREKDKKGKVLSRSSPGNKNKVSNKSLIHIVYLPMLK</sequence>
<feature type="region of interest" description="Disordered" evidence="1">
    <location>
        <begin position="1"/>
        <end position="70"/>
    </location>
</feature>
<dbReference type="AlphaFoldDB" id="A0A1A8WC14"/>